<gene>
    <name evidence="21" type="primary">putative Cysteine--tRNA ligase</name>
    <name evidence="21" type="ORF">CLUMA_CG017646</name>
</gene>
<protein>
    <recommendedName>
        <fullName evidence="3">cysteine--tRNA ligase</fullName>
        <ecNumber evidence="3">6.1.1.16</ecNumber>
    </recommendedName>
    <alternativeName>
        <fullName evidence="11">Cysteinyl-tRNA synthetase</fullName>
    </alternativeName>
</protein>
<dbReference type="GO" id="GO:0006423">
    <property type="term" value="P:cysteinyl-tRNA aminoacylation"/>
    <property type="evidence" value="ECO:0007669"/>
    <property type="project" value="InterPro"/>
</dbReference>
<comment type="catalytic activity">
    <reaction evidence="18">
        <text>tRNA(Cys) + L-cysteine + ATP = L-cysteinyl-tRNA(Cys) + AMP + diphosphate</text>
        <dbReference type="Rhea" id="RHEA:17773"/>
        <dbReference type="Rhea" id="RHEA-COMP:9661"/>
        <dbReference type="Rhea" id="RHEA-COMP:9679"/>
        <dbReference type="ChEBI" id="CHEBI:30616"/>
        <dbReference type="ChEBI" id="CHEBI:33019"/>
        <dbReference type="ChEBI" id="CHEBI:35235"/>
        <dbReference type="ChEBI" id="CHEBI:78442"/>
        <dbReference type="ChEBI" id="CHEBI:78517"/>
        <dbReference type="ChEBI" id="CHEBI:456215"/>
        <dbReference type="EC" id="6.1.1.16"/>
    </reaction>
    <physiologicalReaction direction="right-to-left" evidence="18">
        <dbReference type="Rhea" id="RHEA:17775"/>
    </physiologicalReaction>
</comment>
<accession>A0A1J1J146</accession>
<evidence type="ECO:0000256" key="7">
    <source>
        <dbReference type="ARBA" id="ARBA00022833"/>
    </source>
</evidence>
<name>A0A1J1J146_9DIPT</name>
<evidence type="ECO:0000259" key="19">
    <source>
        <dbReference type="Pfam" id="PF01406"/>
    </source>
</evidence>
<keyword evidence="22" id="KW-1185">Reference proteome</keyword>
<evidence type="ECO:0000256" key="3">
    <source>
        <dbReference type="ARBA" id="ARBA00012832"/>
    </source>
</evidence>
<dbReference type="PANTHER" id="PTHR10890">
    <property type="entry name" value="CYSTEINYL-TRNA SYNTHETASE"/>
    <property type="match status" value="1"/>
</dbReference>
<dbReference type="GO" id="GO:0005524">
    <property type="term" value="F:ATP binding"/>
    <property type="evidence" value="ECO:0007669"/>
    <property type="project" value="UniProtKB-KW"/>
</dbReference>
<evidence type="ECO:0000256" key="8">
    <source>
        <dbReference type="ARBA" id="ARBA00022840"/>
    </source>
</evidence>
<evidence type="ECO:0000256" key="4">
    <source>
        <dbReference type="ARBA" id="ARBA00022598"/>
    </source>
</evidence>
<keyword evidence="6" id="KW-0547">Nucleotide-binding</keyword>
<evidence type="ECO:0000256" key="9">
    <source>
        <dbReference type="ARBA" id="ARBA00022917"/>
    </source>
</evidence>
<dbReference type="PANTHER" id="PTHR10890:SF27">
    <property type="entry name" value="CYSTEINE--TRNA LIGASE, MITOCHONDRIAL-RELATED"/>
    <property type="match status" value="1"/>
</dbReference>
<proteinExistence type="inferred from homology"/>
<dbReference type="OrthoDB" id="438179at2759"/>
<keyword evidence="9" id="KW-0648">Protein biosynthesis</keyword>
<comment type="similarity">
    <text evidence="2">Belongs to the class-I aminoacyl-tRNA synthetase family.</text>
</comment>
<dbReference type="NCBIfam" id="TIGR00435">
    <property type="entry name" value="cysS"/>
    <property type="match status" value="1"/>
</dbReference>
<dbReference type="PRINTS" id="PR00983">
    <property type="entry name" value="TRNASYNTHCYS"/>
</dbReference>
<dbReference type="HAMAP" id="MF_00041">
    <property type="entry name" value="Cys_tRNA_synth"/>
    <property type="match status" value="1"/>
</dbReference>
<evidence type="ECO:0000256" key="1">
    <source>
        <dbReference type="ARBA" id="ARBA00001947"/>
    </source>
</evidence>
<evidence type="ECO:0000256" key="18">
    <source>
        <dbReference type="ARBA" id="ARBA00049046"/>
    </source>
</evidence>
<feature type="domain" description="tRNA synthetases class I catalytic" evidence="19">
    <location>
        <begin position="55"/>
        <end position="335"/>
    </location>
</feature>
<evidence type="ECO:0000256" key="11">
    <source>
        <dbReference type="ARBA" id="ARBA00031499"/>
    </source>
</evidence>
<evidence type="ECO:0000259" key="20">
    <source>
        <dbReference type="Pfam" id="PF09190"/>
    </source>
</evidence>
<evidence type="ECO:0000256" key="15">
    <source>
        <dbReference type="ARBA" id="ARBA00047548"/>
    </source>
</evidence>
<comment type="catalytic activity">
    <reaction evidence="15">
        <text>2 L-cysteine = S-sulfanyl-L-cysteine + L-alanine</text>
        <dbReference type="Rhea" id="RHEA:78543"/>
        <dbReference type="ChEBI" id="CHEBI:35235"/>
        <dbReference type="ChEBI" id="CHEBI:57972"/>
        <dbReference type="ChEBI" id="CHEBI:58591"/>
    </reaction>
    <physiologicalReaction direction="left-to-right" evidence="15">
        <dbReference type="Rhea" id="RHEA:78544"/>
    </physiologicalReaction>
</comment>
<sequence>MFIYRLIKNNNRFPMNSLFSSTRRFCHKVELGVNIYNSKLKRKVPLILRNPLYSSWYTCGPTVYDSAHIGHACTFVRLDIIQRILRSHFNVNLVTCMNITNIDDKIIQKGNETGRSWKVIAEEYEQEFWQDLNSLNIIPPDIKLRVTDKIPEILKFIEGIEAKGFTKVGKDNSVYFKISNYNNYGKLQNISQDNSSTDVDFALWKSEKPNEPSWDSKWGKGRPGWHIECSTLASLVFGKNLDFHAGGIDLKFPHHENEEAQSCVYHSVDDWVSNWIHTGHLHLEGQKDKMSKSLKNTVSIREFLQDNSSDQFRVAILLSHYRNLIEFGPELMKTAEMFLNRIKSFREDSTAFINGLKPNGSIDVAELTITFEKSRKEIDYFLRDDFNTSRALGQIVELINTTNKMVNSHSEIKETSDSEKTIVQGIVNYVNEILNTFGVGQGEPTFSSTNVKMENLINSIIKVRNDIRLKAREEKNKEMYKICDSIRDTLEENSVIVKDHGNVSSWNYIKNKQ</sequence>
<evidence type="ECO:0000256" key="6">
    <source>
        <dbReference type="ARBA" id="ARBA00022741"/>
    </source>
</evidence>
<feature type="domain" description="Cysteinyl-tRNA synthetase class Ia DALR" evidence="20">
    <location>
        <begin position="382"/>
        <end position="421"/>
    </location>
</feature>
<dbReference type="GO" id="GO:0046872">
    <property type="term" value="F:metal ion binding"/>
    <property type="evidence" value="ECO:0007669"/>
    <property type="project" value="UniProtKB-KW"/>
</dbReference>
<dbReference type="InterPro" id="IPR024909">
    <property type="entry name" value="Cys-tRNA/MSH_ligase"/>
</dbReference>
<comment type="function">
    <text evidence="12">Mitochondrial cysteine-specific aminoacyl-tRNA synthetase that catalyzes the ATP-dependent ligation of cysteine to tRNA(Cys).</text>
</comment>
<evidence type="ECO:0000256" key="2">
    <source>
        <dbReference type="ARBA" id="ARBA00005594"/>
    </source>
</evidence>
<comment type="cofactor">
    <cofactor evidence="1">
        <name>Zn(2+)</name>
        <dbReference type="ChEBI" id="CHEBI:29105"/>
    </cofactor>
</comment>
<evidence type="ECO:0000313" key="21">
    <source>
        <dbReference type="EMBL" id="CRL04577.1"/>
    </source>
</evidence>
<dbReference type="Gene3D" id="1.20.120.1910">
    <property type="entry name" value="Cysteine-tRNA ligase, C-terminal anti-codon recognition domain"/>
    <property type="match status" value="1"/>
</dbReference>
<dbReference type="SUPFAM" id="SSF52374">
    <property type="entry name" value="Nucleotidylyl transferase"/>
    <property type="match status" value="1"/>
</dbReference>
<evidence type="ECO:0000256" key="5">
    <source>
        <dbReference type="ARBA" id="ARBA00022723"/>
    </source>
</evidence>
<keyword evidence="8" id="KW-0067">ATP-binding</keyword>
<keyword evidence="10" id="KW-0030">Aminoacyl-tRNA synthetase</keyword>
<dbReference type="Gene3D" id="3.40.50.620">
    <property type="entry name" value="HUPs"/>
    <property type="match status" value="1"/>
</dbReference>
<dbReference type="AlphaFoldDB" id="A0A1J1J146"/>
<evidence type="ECO:0000256" key="12">
    <source>
        <dbReference type="ARBA" id="ARBA00043868"/>
    </source>
</evidence>
<dbReference type="EC" id="6.1.1.16" evidence="3"/>
<comment type="function">
    <text evidence="13">In addition to its role as an aminoacyl-tRNA synthetase, has also cysteine persulfide synthase activity. Produces reactive persulfide species such as cysteine persulfide (CysSSH) from substrate cysteine and mediate direct incorporation of CysSSH into proteins during translations, resulting in protein persulfides and polysulfides. CysSSHs behave as potent antioxidants and cellular protectants.</text>
</comment>
<dbReference type="InterPro" id="IPR032678">
    <property type="entry name" value="tRNA-synt_1_cat_dom"/>
</dbReference>
<evidence type="ECO:0000256" key="13">
    <source>
        <dbReference type="ARBA" id="ARBA00045476"/>
    </source>
</evidence>
<evidence type="ECO:0000256" key="10">
    <source>
        <dbReference type="ARBA" id="ARBA00023146"/>
    </source>
</evidence>
<dbReference type="STRING" id="568069.A0A1J1J146"/>
<dbReference type="Pfam" id="PF01406">
    <property type="entry name" value="tRNA-synt_1e"/>
    <property type="match status" value="1"/>
</dbReference>
<comment type="catalytic activity">
    <reaction evidence="16">
        <text>S-sulfanyl-L-cysteine + L-cysteine = S-disulfanyl-L-cysteine + L-alanine</text>
        <dbReference type="Rhea" id="RHEA:78627"/>
        <dbReference type="ChEBI" id="CHEBI:35235"/>
        <dbReference type="ChEBI" id="CHEBI:57972"/>
        <dbReference type="ChEBI" id="CHEBI:58591"/>
        <dbReference type="ChEBI" id="CHEBI:229465"/>
    </reaction>
    <physiologicalReaction direction="left-to-right" evidence="16">
        <dbReference type="Rhea" id="RHEA:78628"/>
    </physiologicalReaction>
</comment>
<comment type="catalytic activity">
    <reaction evidence="17">
        <text>S-sulfanyl-L-cysteine + tRNA(Cys) + ATP = (S)-sulfanyl-L-cysteinyl-tRNA(Cys) + AMP + diphosphate</text>
        <dbReference type="Rhea" id="RHEA:78647"/>
        <dbReference type="Rhea" id="RHEA-COMP:9661"/>
        <dbReference type="Rhea" id="RHEA-COMP:19119"/>
        <dbReference type="ChEBI" id="CHEBI:30616"/>
        <dbReference type="ChEBI" id="CHEBI:33019"/>
        <dbReference type="ChEBI" id="CHEBI:58591"/>
        <dbReference type="ChEBI" id="CHEBI:78442"/>
        <dbReference type="ChEBI" id="CHEBI:229520"/>
        <dbReference type="ChEBI" id="CHEBI:456215"/>
    </reaction>
    <physiologicalReaction direction="left-to-right" evidence="17">
        <dbReference type="Rhea" id="RHEA:78648"/>
    </physiologicalReaction>
</comment>
<evidence type="ECO:0000256" key="14">
    <source>
        <dbReference type="ARBA" id="ARBA00047499"/>
    </source>
</evidence>
<organism evidence="21 22">
    <name type="scientific">Clunio marinus</name>
    <dbReference type="NCBI Taxonomy" id="568069"/>
    <lineage>
        <taxon>Eukaryota</taxon>
        <taxon>Metazoa</taxon>
        <taxon>Ecdysozoa</taxon>
        <taxon>Arthropoda</taxon>
        <taxon>Hexapoda</taxon>
        <taxon>Insecta</taxon>
        <taxon>Pterygota</taxon>
        <taxon>Neoptera</taxon>
        <taxon>Endopterygota</taxon>
        <taxon>Diptera</taxon>
        <taxon>Nematocera</taxon>
        <taxon>Chironomoidea</taxon>
        <taxon>Chironomidae</taxon>
        <taxon>Clunio</taxon>
    </lineage>
</organism>
<evidence type="ECO:0000256" key="16">
    <source>
        <dbReference type="ARBA" id="ARBA00047731"/>
    </source>
</evidence>
<comment type="catalytic activity">
    <reaction evidence="14">
        <text>S-disulfanyl-L-cysteine + tRNA(Cys) + ATP = (S)-disulfanyl-L-cysteinyl-tRNA(Cys) + AMP + diphosphate</text>
        <dbReference type="Rhea" id="RHEA:78651"/>
        <dbReference type="Rhea" id="RHEA-COMP:9661"/>
        <dbReference type="Rhea" id="RHEA-COMP:19120"/>
        <dbReference type="ChEBI" id="CHEBI:30616"/>
        <dbReference type="ChEBI" id="CHEBI:33019"/>
        <dbReference type="ChEBI" id="CHEBI:78442"/>
        <dbReference type="ChEBI" id="CHEBI:229465"/>
        <dbReference type="ChEBI" id="CHEBI:229521"/>
        <dbReference type="ChEBI" id="CHEBI:456215"/>
    </reaction>
    <physiologicalReaction direction="left-to-right" evidence="14">
        <dbReference type="Rhea" id="RHEA:78652"/>
    </physiologicalReaction>
</comment>
<dbReference type="InterPro" id="IPR015273">
    <property type="entry name" value="Cys-tRNA-synt_Ia_DALR"/>
</dbReference>
<evidence type="ECO:0000313" key="22">
    <source>
        <dbReference type="Proteomes" id="UP000183832"/>
    </source>
</evidence>
<reference evidence="21 22" key="1">
    <citation type="submission" date="2015-04" db="EMBL/GenBank/DDBJ databases">
        <authorList>
            <person name="Syromyatnikov M.Y."/>
            <person name="Popov V.N."/>
        </authorList>
    </citation>
    <scope>NUCLEOTIDE SEQUENCE [LARGE SCALE GENOMIC DNA]</scope>
</reference>
<dbReference type="EMBL" id="CVRI01000063">
    <property type="protein sequence ID" value="CRL04577.1"/>
    <property type="molecule type" value="Genomic_DNA"/>
</dbReference>
<dbReference type="Proteomes" id="UP000183832">
    <property type="component" value="Unassembled WGS sequence"/>
</dbReference>
<evidence type="ECO:0000256" key="17">
    <source>
        <dbReference type="ARBA" id="ARBA00048609"/>
    </source>
</evidence>
<keyword evidence="5" id="KW-0479">Metal-binding</keyword>
<dbReference type="SUPFAM" id="SSF47323">
    <property type="entry name" value="Anticodon-binding domain of a subclass of class I aminoacyl-tRNA synthetases"/>
    <property type="match status" value="1"/>
</dbReference>
<dbReference type="Pfam" id="PF09190">
    <property type="entry name" value="DALR_2"/>
    <property type="match status" value="1"/>
</dbReference>
<dbReference type="CDD" id="cd00672">
    <property type="entry name" value="CysRS_core"/>
    <property type="match status" value="1"/>
</dbReference>
<dbReference type="InterPro" id="IPR014729">
    <property type="entry name" value="Rossmann-like_a/b/a_fold"/>
</dbReference>
<keyword evidence="4" id="KW-0436">Ligase</keyword>
<dbReference type="GO" id="GO:0005737">
    <property type="term" value="C:cytoplasm"/>
    <property type="evidence" value="ECO:0007669"/>
    <property type="project" value="InterPro"/>
</dbReference>
<dbReference type="InterPro" id="IPR009080">
    <property type="entry name" value="tRNAsynth_Ia_anticodon-bd"/>
</dbReference>
<dbReference type="InterPro" id="IPR015803">
    <property type="entry name" value="Cys-tRNA-ligase"/>
</dbReference>
<keyword evidence="7" id="KW-0862">Zinc</keyword>
<dbReference type="GO" id="GO:0004817">
    <property type="term" value="F:cysteine-tRNA ligase activity"/>
    <property type="evidence" value="ECO:0007669"/>
    <property type="project" value="UniProtKB-EC"/>
</dbReference>